<dbReference type="OrthoDB" id="10366312at2759"/>
<protein>
    <submittedName>
        <fullName evidence="1">Uncharacterized protein</fullName>
    </submittedName>
</protein>
<keyword evidence="2" id="KW-1185">Reference proteome</keyword>
<name>A0A0D0A699_9AGAM</name>
<dbReference type="HOGENOM" id="CLU_2428547_0_0_1"/>
<reference evidence="1 2" key="1">
    <citation type="submission" date="2014-04" db="EMBL/GenBank/DDBJ databases">
        <authorList>
            <consortium name="DOE Joint Genome Institute"/>
            <person name="Kuo A."/>
            <person name="Ruytinx J."/>
            <person name="Rineau F."/>
            <person name="Colpaert J."/>
            <person name="Kohler A."/>
            <person name="Nagy L.G."/>
            <person name="Floudas D."/>
            <person name="Copeland A."/>
            <person name="Barry K.W."/>
            <person name="Cichocki N."/>
            <person name="Veneault-Fourrey C."/>
            <person name="LaButti K."/>
            <person name="Lindquist E.A."/>
            <person name="Lipzen A."/>
            <person name="Lundell T."/>
            <person name="Morin E."/>
            <person name="Murat C."/>
            <person name="Sun H."/>
            <person name="Tunlid A."/>
            <person name="Henrissat B."/>
            <person name="Grigoriev I.V."/>
            <person name="Hibbett D.S."/>
            <person name="Martin F."/>
            <person name="Nordberg H.P."/>
            <person name="Cantor M.N."/>
            <person name="Hua S.X."/>
        </authorList>
    </citation>
    <scope>NUCLEOTIDE SEQUENCE [LARGE SCALE GENOMIC DNA]</scope>
    <source>
        <strain evidence="1 2">UH-Slu-Lm8-n1</strain>
    </source>
</reference>
<gene>
    <name evidence="1" type="ORF">CY34DRAFT_813395</name>
</gene>
<evidence type="ECO:0000313" key="2">
    <source>
        <dbReference type="Proteomes" id="UP000054485"/>
    </source>
</evidence>
<organism evidence="1 2">
    <name type="scientific">Suillus luteus UH-Slu-Lm8-n1</name>
    <dbReference type="NCBI Taxonomy" id="930992"/>
    <lineage>
        <taxon>Eukaryota</taxon>
        <taxon>Fungi</taxon>
        <taxon>Dikarya</taxon>
        <taxon>Basidiomycota</taxon>
        <taxon>Agaricomycotina</taxon>
        <taxon>Agaricomycetes</taxon>
        <taxon>Agaricomycetidae</taxon>
        <taxon>Boletales</taxon>
        <taxon>Suillineae</taxon>
        <taxon>Suillaceae</taxon>
        <taxon>Suillus</taxon>
    </lineage>
</organism>
<dbReference type="Proteomes" id="UP000054485">
    <property type="component" value="Unassembled WGS sequence"/>
</dbReference>
<sequence length="91" mass="10265">MVVSLVGWVEHQRNTTLIKHELLVSDDCSGCIGELNKKHIQIHSQTTPLSARGRALQNHLWYIARILNVIDARFRRSAEELLGGTLVLPLL</sequence>
<dbReference type="InParanoid" id="A0A0D0A699"/>
<reference evidence="2" key="2">
    <citation type="submission" date="2015-01" db="EMBL/GenBank/DDBJ databases">
        <title>Evolutionary Origins and Diversification of the Mycorrhizal Mutualists.</title>
        <authorList>
            <consortium name="DOE Joint Genome Institute"/>
            <consortium name="Mycorrhizal Genomics Consortium"/>
            <person name="Kohler A."/>
            <person name="Kuo A."/>
            <person name="Nagy L.G."/>
            <person name="Floudas D."/>
            <person name="Copeland A."/>
            <person name="Barry K.W."/>
            <person name="Cichocki N."/>
            <person name="Veneault-Fourrey C."/>
            <person name="LaButti K."/>
            <person name="Lindquist E.A."/>
            <person name="Lipzen A."/>
            <person name="Lundell T."/>
            <person name="Morin E."/>
            <person name="Murat C."/>
            <person name="Riley R."/>
            <person name="Ohm R."/>
            <person name="Sun H."/>
            <person name="Tunlid A."/>
            <person name="Henrissat B."/>
            <person name="Grigoriev I.V."/>
            <person name="Hibbett D.S."/>
            <person name="Martin F."/>
        </authorList>
    </citation>
    <scope>NUCLEOTIDE SEQUENCE [LARGE SCALE GENOMIC DNA]</scope>
    <source>
        <strain evidence="2">UH-Slu-Lm8-n1</strain>
    </source>
</reference>
<proteinExistence type="predicted"/>
<accession>A0A0D0A699</accession>
<dbReference type="EMBL" id="KN835877">
    <property type="protein sequence ID" value="KIK33739.1"/>
    <property type="molecule type" value="Genomic_DNA"/>
</dbReference>
<evidence type="ECO:0000313" key="1">
    <source>
        <dbReference type="EMBL" id="KIK33739.1"/>
    </source>
</evidence>
<dbReference type="AlphaFoldDB" id="A0A0D0A699"/>